<evidence type="ECO:0000256" key="1">
    <source>
        <dbReference type="ARBA" id="ARBA00005952"/>
    </source>
</evidence>
<dbReference type="Proteomes" id="UP000001052">
    <property type="component" value="Chromosome"/>
</dbReference>
<dbReference type="HAMAP" id="MF_00073">
    <property type="entry name" value="NusB"/>
    <property type="match status" value="1"/>
</dbReference>
<organism evidence="8 9">
    <name type="scientific">Desulfohalobium retbaense (strain ATCC 49708 / DSM 5692 / JCM 16813 / HR100)</name>
    <dbReference type="NCBI Taxonomy" id="485915"/>
    <lineage>
        <taxon>Bacteria</taxon>
        <taxon>Pseudomonadati</taxon>
        <taxon>Thermodesulfobacteriota</taxon>
        <taxon>Desulfovibrionia</taxon>
        <taxon>Desulfovibrionales</taxon>
        <taxon>Desulfohalobiaceae</taxon>
        <taxon>Desulfohalobium</taxon>
    </lineage>
</organism>
<dbReference type="EMBL" id="CP001734">
    <property type="protein sequence ID" value="ACV68711.1"/>
    <property type="molecule type" value="Genomic_DNA"/>
</dbReference>
<reference evidence="9" key="1">
    <citation type="submission" date="2009-09" db="EMBL/GenBank/DDBJ databases">
        <title>The complete chromosome of Desulfohalobium retbaense DSM 5692.</title>
        <authorList>
            <consortium name="US DOE Joint Genome Institute (JGI-PGF)"/>
            <person name="Lucas S."/>
            <person name="Copeland A."/>
            <person name="Lapidus A."/>
            <person name="Glavina del Rio T."/>
            <person name="Dalin E."/>
            <person name="Tice H."/>
            <person name="Bruce D."/>
            <person name="Goodwin L."/>
            <person name="Pitluck S."/>
            <person name="Kyrpides N."/>
            <person name="Mavromatis K."/>
            <person name="Ivanova N."/>
            <person name="Mikhailova N."/>
            <person name="Munk A.C."/>
            <person name="Brettin T."/>
            <person name="Detter J.C."/>
            <person name="Han C."/>
            <person name="Tapia R."/>
            <person name="Larimer F."/>
            <person name="Land M."/>
            <person name="Hauser L."/>
            <person name="Markowitz V."/>
            <person name="Cheng J.-F."/>
            <person name="Hugenholtz P."/>
            <person name="Woyke T."/>
            <person name="Wu D."/>
            <person name="Spring S."/>
            <person name="Klenk H.-P."/>
            <person name="Eisen J.A."/>
        </authorList>
    </citation>
    <scope>NUCLEOTIDE SEQUENCE [LARGE SCALE GENOMIC DNA]</scope>
    <source>
        <strain evidence="9">DSM 5692</strain>
    </source>
</reference>
<dbReference type="STRING" id="485915.Dret_1424"/>
<reference evidence="8 9" key="2">
    <citation type="journal article" date="2010" name="Stand. Genomic Sci.">
        <title>Complete genome sequence of Desulfohalobium retbaense type strain (HR(100)).</title>
        <authorList>
            <person name="Spring S."/>
            <person name="Nolan M."/>
            <person name="Lapidus A."/>
            <person name="Glavina Del Rio T."/>
            <person name="Copeland A."/>
            <person name="Tice H."/>
            <person name="Cheng J.F."/>
            <person name="Lucas S."/>
            <person name="Land M."/>
            <person name="Chen F."/>
            <person name="Bruce D."/>
            <person name="Goodwin L."/>
            <person name="Pitluck S."/>
            <person name="Ivanova N."/>
            <person name="Mavromatis K."/>
            <person name="Mikhailova N."/>
            <person name="Pati A."/>
            <person name="Chen A."/>
            <person name="Palaniappan K."/>
            <person name="Hauser L."/>
            <person name="Chang Y.J."/>
            <person name="Jeffries C.D."/>
            <person name="Munk C."/>
            <person name="Kiss H."/>
            <person name="Chain P."/>
            <person name="Han C."/>
            <person name="Brettin T."/>
            <person name="Detter J.C."/>
            <person name="Schuler E."/>
            <person name="Goker M."/>
            <person name="Rohde M."/>
            <person name="Bristow J."/>
            <person name="Eisen J.A."/>
            <person name="Markowitz V."/>
            <person name="Hugenholtz P."/>
            <person name="Kyrpides N.C."/>
            <person name="Klenk H.P."/>
        </authorList>
    </citation>
    <scope>NUCLEOTIDE SEQUENCE [LARGE SCALE GENOMIC DNA]</scope>
    <source>
        <strain evidence="8 9">DSM 5692</strain>
    </source>
</reference>
<keyword evidence="5 6" id="KW-0804">Transcription</keyword>
<dbReference type="Gene3D" id="1.10.940.10">
    <property type="entry name" value="NusB-like"/>
    <property type="match status" value="1"/>
</dbReference>
<dbReference type="OrthoDB" id="9797817at2"/>
<dbReference type="CDD" id="cd00619">
    <property type="entry name" value="Terminator_NusB"/>
    <property type="match status" value="1"/>
</dbReference>
<evidence type="ECO:0000256" key="2">
    <source>
        <dbReference type="ARBA" id="ARBA00022814"/>
    </source>
</evidence>
<dbReference type="Pfam" id="PF01029">
    <property type="entry name" value="NusB"/>
    <property type="match status" value="1"/>
</dbReference>
<name>C8X2R4_DESRD</name>
<dbReference type="PANTHER" id="PTHR11078:SF3">
    <property type="entry name" value="ANTITERMINATION NUSB DOMAIN-CONTAINING PROTEIN"/>
    <property type="match status" value="1"/>
</dbReference>
<comment type="similarity">
    <text evidence="1 6">Belongs to the NusB family.</text>
</comment>
<dbReference type="GO" id="GO:0006353">
    <property type="term" value="P:DNA-templated transcription termination"/>
    <property type="evidence" value="ECO:0007669"/>
    <property type="project" value="UniProtKB-UniRule"/>
</dbReference>
<keyword evidence="3 6" id="KW-0694">RNA-binding</keyword>
<dbReference type="HOGENOM" id="CLU_087843_3_3_7"/>
<evidence type="ECO:0000256" key="5">
    <source>
        <dbReference type="ARBA" id="ARBA00023163"/>
    </source>
</evidence>
<evidence type="ECO:0000259" key="7">
    <source>
        <dbReference type="Pfam" id="PF01029"/>
    </source>
</evidence>
<dbReference type="GO" id="GO:0003723">
    <property type="term" value="F:RNA binding"/>
    <property type="evidence" value="ECO:0007669"/>
    <property type="project" value="UniProtKB-UniRule"/>
</dbReference>
<evidence type="ECO:0000256" key="4">
    <source>
        <dbReference type="ARBA" id="ARBA00023015"/>
    </source>
</evidence>
<keyword evidence="9" id="KW-1185">Reference proteome</keyword>
<gene>
    <name evidence="6" type="primary">nusB</name>
    <name evidence="8" type="ordered locus">Dret_1424</name>
</gene>
<dbReference type="NCBIfam" id="TIGR01951">
    <property type="entry name" value="nusB"/>
    <property type="match status" value="1"/>
</dbReference>
<dbReference type="AlphaFoldDB" id="C8X2R4"/>
<dbReference type="KEGG" id="drt:Dret_1424"/>
<keyword evidence="4 6" id="KW-0805">Transcription regulation</keyword>
<proteinExistence type="inferred from homology"/>
<dbReference type="InterPro" id="IPR006027">
    <property type="entry name" value="NusB_RsmB_TIM44"/>
</dbReference>
<dbReference type="RefSeq" id="WP_015751858.1">
    <property type="nucleotide sequence ID" value="NC_013223.1"/>
</dbReference>
<dbReference type="SUPFAM" id="SSF48013">
    <property type="entry name" value="NusB-like"/>
    <property type="match status" value="1"/>
</dbReference>
<dbReference type="InterPro" id="IPR011605">
    <property type="entry name" value="NusB_fam"/>
</dbReference>
<dbReference type="PANTHER" id="PTHR11078">
    <property type="entry name" value="N UTILIZATION SUBSTANCE PROTEIN B-RELATED"/>
    <property type="match status" value="1"/>
</dbReference>
<dbReference type="GO" id="GO:0005829">
    <property type="term" value="C:cytosol"/>
    <property type="evidence" value="ECO:0007669"/>
    <property type="project" value="TreeGrafter"/>
</dbReference>
<evidence type="ECO:0000256" key="3">
    <source>
        <dbReference type="ARBA" id="ARBA00022884"/>
    </source>
</evidence>
<dbReference type="InterPro" id="IPR035926">
    <property type="entry name" value="NusB-like_sf"/>
</dbReference>
<dbReference type="GO" id="GO:0031564">
    <property type="term" value="P:transcription antitermination"/>
    <property type="evidence" value="ECO:0007669"/>
    <property type="project" value="UniProtKB-KW"/>
</dbReference>
<feature type="domain" description="NusB/RsmB/TIM44" evidence="7">
    <location>
        <begin position="13"/>
        <end position="142"/>
    </location>
</feature>
<protein>
    <recommendedName>
        <fullName evidence="6">Transcription antitermination protein NusB</fullName>
    </recommendedName>
    <alternativeName>
        <fullName evidence="6">Antitermination factor NusB</fullName>
    </alternativeName>
</protein>
<accession>C8X2R4</accession>
<sequence>MAKSTKSARRLGRQTAFQVLYSLNFQESHGNGLALLQRTFTHLIEQEEVGEAAADFAWELVQGVWENRDELDELISRHSQHWRVGRIAKIELSILRLALYEMYFRSDIPPKVAINEGVELAKEFGDEQSRGFVNGILDAAAKACPKR</sequence>
<evidence type="ECO:0000313" key="9">
    <source>
        <dbReference type="Proteomes" id="UP000001052"/>
    </source>
</evidence>
<keyword evidence="2 6" id="KW-0889">Transcription antitermination</keyword>
<comment type="function">
    <text evidence="6">Involved in transcription antitermination. Required for transcription of ribosomal RNA (rRNA) genes. Binds specifically to the boxA antiterminator sequence of the ribosomal RNA (rrn) operons.</text>
</comment>
<evidence type="ECO:0000256" key="6">
    <source>
        <dbReference type="HAMAP-Rule" id="MF_00073"/>
    </source>
</evidence>
<evidence type="ECO:0000313" key="8">
    <source>
        <dbReference type="EMBL" id="ACV68711.1"/>
    </source>
</evidence>
<dbReference type="eggNOG" id="COG0781">
    <property type="taxonomic scope" value="Bacteria"/>
</dbReference>